<evidence type="ECO:0000256" key="8">
    <source>
        <dbReference type="ARBA" id="ARBA00022989"/>
    </source>
</evidence>
<feature type="domain" description="ABC transmembrane type-1" evidence="13">
    <location>
        <begin position="22"/>
        <end position="304"/>
    </location>
</feature>
<reference evidence="14 15" key="1">
    <citation type="journal article" date="2013" name="Genome Biol. Evol.">
        <title>Genome evolution and phylogenomic analysis of candidatus kinetoplastibacterium, the betaproteobacterial endosymbionts of strigomonas and angomonas.</title>
        <authorList>
            <person name="Alves J.M."/>
            <person name="Serrano M.G."/>
            <person name="Maia da Silva F."/>
            <person name="Voegtly L.J."/>
            <person name="Matveyev A.V."/>
            <person name="Teixeira M.M."/>
            <person name="Camargo E.P."/>
            <person name="Buck G.A."/>
        </authorList>
    </citation>
    <scope>NUCLEOTIDE SEQUENCE [LARGE SCALE GENOMIC DNA]</scope>
    <source>
        <strain evidence="14 15">TCC012E</strain>
    </source>
</reference>
<keyword evidence="2" id="KW-0813">Transport</keyword>
<dbReference type="InterPro" id="IPR036640">
    <property type="entry name" value="ABC1_TM_sf"/>
</dbReference>
<dbReference type="GO" id="GO:0016887">
    <property type="term" value="F:ATP hydrolysis activity"/>
    <property type="evidence" value="ECO:0007669"/>
    <property type="project" value="InterPro"/>
</dbReference>
<evidence type="ECO:0000259" key="12">
    <source>
        <dbReference type="PROSITE" id="PS50893"/>
    </source>
</evidence>
<dbReference type="Gene3D" id="1.20.1560.10">
    <property type="entry name" value="ABC transporter type 1, transmembrane domain"/>
    <property type="match status" value="1"/>
</dbReference>
<keyword evidence="14" id="KW-0378">Hydrolase</keyword>
<evidence type="ECO:0000256" key="4">
    <source>
        <dbReference type="ARBA" id="ARBA00022692"/>
    </source>
</evidence>
<feature type="domain" description="ABC transporter" evidence="12">
    <location>
        <begin position="339"/>
        <end position="576"/>
    </location>
</feature>
<evidence type="ECO:0000256" key="6">
    <source>
        <dbReference type="ARBA" id="ARBA00022840"/>
    </source>
</evidence>
<evidence type="ECO:0000256" key="11">
    <source>
        <dbReference type="SAM" id="Phobius"/>
    </source>
</evidence>
<feature type="transmembrane region" description="Helical" evidence="11">
    <location>
        <begin position="270"/>
        <end position="288"/>
    </location>
</feature>
<evidence type="ECO:0000259" key="13">
    <source>
        <dbReference type="PROSITE" id="PS50929"/>
    </source>
</evidence>
<evidence type="ECO:0000313" key="15">
    <source>
        <dbReference type="Proteomes" id="UP000011563"/>
    </source>
</evidence>
<accession>M1M388</accession>
<evidence type="ECO:0000256" key="5">
    <source>
        <dbReference type="ARBA" id="ARBA00022741"/>
    </source>
</evidence>
<gene>
    <name evidence="14" type="ORF">BCUE_0428</name>
</gene>
<keyword evidence="9" id="KW-0445">Lipid transport</keyword>
<name>M1M388_9PROT</name>
<dbReference type="AlphaFoldDB" id="M1M388"/>
<keyword evidence="15" id="KW-1185">Reference proteome</keyword>
<dbReference type="SMART" id="SM00382">
    <property type="entry name" value="AAA"/>
    <property type="match status" value="1"/>
</dbReference>
<protein>
    <submittedName>
        <fullName evidence="14">Subfamily B ATP-binding cassette protein MsbA</fullName>
        <ecNumber evidence="14">3.6.3.-</ecNumber>
    </submittedName>
</protein>
<dbReference type="PROSITE" id="PS50929">
    <property type="entry name" value="ABC_TM1F"/>
    <property type="match status" value="1"/>
</dbReference>
<dbReference type="InterPro" id="IPR011917">
    <property type="entry name" value="ABC_transpr_lipidA"/>
</dbReference>
<dbReference type="FunFam" id="3.40.50.300:FF:000218">
    <property type="entry name" value="Multidrug ABC transporter ATP-binding protein"/>
    <property type="match status" value="1"/>
</dbReference>
<dbReference type="Proteomes" id="UP000011563">
    <property type="component" value="Chromosome"/>
</dbReference>
<dbReference type="InterPro" id="IPR003593">
    <property type="entry name" value="AAA+_ATPase"/>
</dbReference>
<feature type="transmembrane region" description="Helical" evidence="11">
    <location>
        <begin position="240"/>
        <end position="264"/>
    </location>
</feature>
<dbReference type="GO" id="GO:0005524">
    <property type="term" value="F:ATP binding"/>
    <property type="evidence" value="ECO:0007669"/>
    <property type="project" value="UniProtKB-KW"/>
</dbReference>
<dbReference type="InterPro" id="IPR039421">
    <property type="entry name" value="Type_1_exporter"/>
</dbReference>
<dbReference type="HOGENOM" id="CLU_000604_84_3_4"/>
<dbReference type="KEGG" id="kbt:BCUE_0428"/>
<keyword evidence="10 11" id="KW-0472">Membrane</keyword>
<dbReference type="PATRIC" id="fig|1208922.3.peg.186"/>
<dbReference type="SUPFAM" id="SSF90123">
    <property type="entry name" value="ABC transporter transmembrane region"/>
    <property type="match status" value="1"/>
</dbReference>
<organism evidence="14 15">
    <name type="scientific">Candidatus Kinetoplastidibacterium blastocrithidiae TCC012E</name>
    <dbReference type="NCBI Taxonomy" id="1208922"/>
    <lineage>
        <taxon>Bacteria</taxon>
        <taxon>Pseudomonadati</taxon>
        <taxon>Pseudomonadota</taxon>
        <taxon>Betaproteobacteria</taxon>
        <taxon>Candidatus Kinetoplastidibacterium</taxon>
    </lineage>
</organism>
<feature type="transmembrane region" description="Helical" evidence="11">
    <location>
        <begin position="159"/>
        <end position="179"/>
    </location>
</feature>
<feature type="transmembrane region" description="Helical" evidence="11">
    <location>
        <begin position="21"/>
        <end position="42"/>
    </location>
</feature>
<keyword evidence="8 11" id="KW-1133">Transmembrane helix</keyword>
<dbReference type="PROSITE" id="PS50893">
    <property type="entry name" value="ABC_TRANSPORTER_2"/>
    <property type="match status" value="1"/>
</dbReference>
<evidence type="ECO:0000256" key="10">
    <source>
        <dbReference type="ARBA" id="ARBA00023136"/>
    </source>
</evidence>
<dbReference type="EMBL" id="CP003807">
    <property type="protein sequence ID" value="AGF49634.1"/>
    <property type="molecule type" value="Genomic_DNA"/>
</dbReference>
<dbReference type="NCBIfam" id="TIGR02203">
    <property type="entry name" value="MsbA_lipidA"/>
    <property type="match status" value="1"/>
</dbReference>
<keyword evidence="7" id="KW-1278">Translocase</keyword>
<sequence>MTNFPLIKRLHNLTRNHWHKLLTTVILMSCAAITQALLSYIMKPLLDSGFSSSEKFFLWYVPVAFIGLIFFRGICNFLSDYLLAYVANQVLQDMRTKMFSKMLYLSDINYAYLDKGKLLNHFTLDANSVADMIIKVTAVIIRESLVIAALLVFLLYISWILTIIVLLMLPVMVLIIKIFTKKVRRISKSALDMNAYFTSLIVSSIDGQRVIKLFDGYIQEIDRFNTVVDKLRKFALRTAIADAALAPLVHMCIAITVSIIIIVALSQARYAMLTAGSFISFMVALAQIPDPVRRLTHVIGKLPKMIVAAESVFSLIDMEKETDNGKLFLCNKYKVRCRIEFNNVYFRYCDNLEYVIKGVSFVLEPGRKIALVGKSGSGKTTLINMLPRFIYPNSGSILIDNVDIKDYDLRSLRSSIAFVSQDIFLFNDTIAANVGYGFLSNINIDRVYNALYAVDLLGFINKLPDGIYTRIGDGAVRLSGGQRQRLAIARAIAKNSQVMILDEATSSLDNESERQVQKAMDKLLDNGCAALIVAHRLSTVSNADHILVINSGVIEESGSHEDLLSNSSGIYSSLYNMQFYDK</sequence>
<evidence type="ECO:0000256" key="2">
    <source>
        <dbReference type="ARBA" id="ARBA00022448"/>
    </source>
</evidence>
<keyword evidence="6 14" id="KW-0067">ATP-binding</keyword>
<dbReference type="InterPro" id="IPR011527">
    <property type="entry name" value="ABC1_TM_dom"/>
</dbReference>
<evidence type="ECO:0000256" key="3">
    <source>
        <dbReference type="ARBA" id="ARBA00022475"/>
    </source>
</evidence>
<dbReference type="Pfam" id="PF00664">
    <property type="entry name" value="ABC_membrane"/>
    <property type="match status" value="1"/>
</dbReference>
<keyword evidence="4 11" id="KW-0812">Transmembrane</keyword>
<comment type="subcellular location">
    <subcellularLocation>
        <location evidence="1">Cell membrane</location>
        <topology evidence="1">Multi-pass membrane protein</topology>
    </subcellularLocation>
</comment>
<evidence type="ECO:0000256" key="1">
    <source>
        <dbReference type="ARBA" id="ARBA00004651"/>
    </source>
</evidence>
<dbReference type="PANTHER" id="PTHR43394:SF1">
    <property type="entry name" value="ATP-BINDING CASSETTE SUB-FAMILY B MEMBER 10, MITOCHONDRIAL"/>
    <property type="match status" value="1"/>
</dbReference>
<evidence type="ECO:0000256" key="9">
    <source>
        <dbReference type="ARBA" id="ARBA00023055"/>
    </source>
</evidence>
<dbReference type="Pfam" id="PF00005">
    <property type="entry name" value="ABC_tran"/>
    <property type="match status" value="1"/>
</dbReference>
<proteinExistence type="predicted"/>
<dbReference type="CDD" id="cd18552">
    <property type="entry name" value="ABC_6TM_MsbA_like"/>
    <property type="match status" value="1"/>
</dbReference>
<dbReference type="PROSITE" id="PS00211">
    <property type="entry name" value="ABC_TRANSPORTER_1"/>
    <property type="match status" value="1"/>
</dbReference>
<keyword evidence="5" id="KW-0547">Nucleotide-binding</keyword>
<dbReference type="GO" id="GO:0015421">
    <property type="term" value="F:ABC-type oligopeptide transporter activity"/>
    <property type="evidence" value="ECO:0007669"/>
    <property type="project" value="TreeGrafter"/>
</dbReference>
<dbReference type="Gene3D" id="3.40.50.300">
    <property type="entry name" value="P-loop containing nucleotide triphosphate hydrolases"/>
    <property type="match status" value="1"/>
</dbReference>
<dbReference type="GO" id="GO:0034040">
    <property type="term" value="F:ATPase-coupled lipid transmembrane transporter activity"/>
    <property type="evidence" value="ECO:0007669"/>
    <property type="project" value="InterPro"/>
</dbReference>
<dbReference type="SUPFAM" id="SSF52540">
    <property type="entry name" value="P-loop containing nucleoside triphosphate hydrolases"/>
    <property type="match status" value="1"/>
</dbReference>
<evidence type="ECO:0000256" key="7">
    <source>
        <dbReference type="ARBA" id="ARBA00022967"/>
    </source>
</evidence>
<dbReference type="InterPro" id="IPR017871">
    <property type="entry name" value="ABC_transporter-like_CS"/>
</dbReference>
<dbReference type="PANTHER" id="PTHR43394">
    <property type="entry name" value="ATP-DEPENDENT PERMEASE MDL1, MITOCHONDRIAL"/>
    <property type="match status" value="1"/>
</dbReference>
<evidence type="ECO:0000313" key="14">
    <source>
        <dbReference type="EMBL" id="AGF49634.1"/>
    </source>
</evidence>
<dbReference type="InterPro" id="IPR027417">
    <property type="entry name" value="P-loop_NTPase"/>
</dbReference>
<feature type="transmembrane region" description="Helical" evidence="11">
    <location>
        <begin position="57"/>
        <end position="75"/>
    </location>
</feature>
<dbReference type="EC" id="3.6.3.-" evidence="14"/>
<dbReference type="RefSeq" id="WP_015389984.1">
    <property type="nucleotide sequence ID" value="NC_020285.1"/>
</dbReference>
<keyword evidence="3" id="KW-1003">Cell membrane</keyword>
<dbReference type="GO" id="GO:0005886">
    <property type="term" value="C:plasma membrane"/>
    <property type="evidence" value="ECO:0007669"/>
    <property type="project" value="UniProtKB-SubCell"/>
</dbReference>
<dbReference type="InterPro" id="IPR003439">
    <property type="entry name" value="ABC_transporter-like_ATP-bd"/>
</dbReference>